<evidence type="ECO:0000313" key="2">
    <source>
        <dbReference type="Proteomes" id="UP000014680"/>
    </source>
</evidence>
<dbReference type="KEGG" id="eiv:EIN_034150"/>
<dbReference type="EMBL" id="KB206969">
    <property type="protein sequence ID" value="ELP86504.1"/>
    <property type="molecule type" value="Genomic_DNA"/>
</dbReference>
<keyword evidence="2" id="KW-1185">Reference proteome</keyword>
<evidence type="ECO:0000313" key="1">
    <source>
        <dbReference type="EMBL" id="ELP86504.1"/>
    </source>
</evidence>
<dbReference type="GeneID" id="14885397"/>
<dbReference type="OrthoDB" id="28973at2759"/>
<name>A0A0A1TYF5_ENTIV</name>
<gene>
    <name evidence="1" type="ORF">EIN_034150</name>
</gene>
<organism evidence="1 2">
    <name type="scientific">Entamoeba invadens IP1</name>
    <dbReference type="NCBI Taxonomy" id="370355"/>
    <lineage>
        <taxon>Eukaryota</taxon>
        <taxon>Amoebozoa</taxon>
        <taxon>Evosea</taxon>
        <taxon>Archamoebae</taxon>
        <taxon>Mastigamoebida</taxon>
        <taxon>Entamoebidae</taxon>
        <taxon>Entamoeba</taxon>
    </lineage>
</organism>
<protein>
    <submittedName>
        <fullName evidence="1">Uncharacterized protein</fullName>
    </submittedName>
</protein>
<dbReference type="VEuPathDB" id="AmoebaDB:EIN_034150"/>
<dbReference type="RefSeq" id="XP_004185850.1">
    <property type="nucleotide sequence ID" value="XM_004185802.1"/>
</dbReference>
<sequence>MSKSPFIKVPLTTDKDGVFMVLESSDEATKKDQLLAKRESQNRLVVQQIYLISLLTQNGFDVLLDKPHKKSTVSLQTLPIHSIRYNNEVLWNTDTLKLDRQTAKERKVYIETLTNNLMITLLKQTGVDIRERQTRRGTKTSFIQLKRVDSLICGGFVLDLTSITQHARVLYNYLQENMTKDGILIAKFDKKIKELLMPAFTPLLNESLFKPCLKQIVMDEYSSELTSDSSCVC</sequence>
<reference evidence="1 2" key="1">
    <citation type="submission" date="2012-10" db="EMBL/GenBank/DDBJ databases">
        <authorList>
            <person name="Zafar N."/>
            <person name="Inman J."/>
            <person name="Hall N."/>
            <person name="Lorenzi H."/>
            <person name="Caler E."/>
        </authorList>
    </citation>
    <scope>NUCLEOTIDE SEQUENCE [LARGE SCALE GENOMIC DNA]</scope>
    <source>
        <strain evidence="1 2">IP1</strain>
    </source>
</reference>
<dbReference type="Proteomes" id="UP000014680">
    <property type="component" value="Unassembled WGS sequence"/>
</dbReference>
<accession>A0A0A1TYF5</accession>
<proteinExistence type="predicted"/>
<dbReference type="AlphaFoldDB" id="A0A0A1TYF5"/>
<dbReference type="OMA" id="TTTMQCF"/>